<dbReference type="InterPro" id="IPR001638">
    <property type="entry name" value="Solute-binding_3/MltF_N"/>
</dbReference>
<evidence type="ECO:0000313" key="3">
    <source>
        <dbReference type="EMBL" id="QER68340.1"/>
    </source>
</evidence>
<accession>A0A5P1X358</accession>
<dbReference type="OrthoDB" id="9774451at2"/>
<dbReference type="PANTHER" id="PTHR35936:SF17">
    <property type="entry name" value="ARGININE-BINDING EXTRACELLULAR PROTEIN ARTP"/>
    <property type="match status" value="1"/>
</dbReference>
<evidence type="ECO:0000313" key="4">
    <source>
        <dbReference type="Proteomes" id="UP000325295"/>
    </source>
</evidence>
<sequence length="276" mass="30299">MEKDMKVNKRLLAVISLLAVLLVIVSGCGKKADNSVKKIQDKGTLVVGTEAEFAPFEFPIIKNGQKVITGYDMYIAKAIADDMGVKLKIVNTTFSSLIPDLKENKIDLVLAGMTATPERRKSVAFSNGYYKVENWLLVQKGNADKYAKISDTNKAQIGVQQASLQQTIAKSKLKANLVTESNVNSLTTELGQGKLAGVILDSVVAENFVKQNPDKYEVAKVKLPTPKSQQDISVAARKDDKKLVTRVNKVIKQLKSSGKLDQLYKKAEDKQAELNK</sequence>
<evidence type="ECO:0000256" key="1">
    <source>
        <dbReference type="ARBA" id="ARBA00022729"/>
    </source>
</evidence>
<dbReference type="Gene3D" id="3.40.190.10">
    <property type="entry name" value="Periplasmic binding protein-like II"/>
    <property type="match status" value="2"/>
</dbReference>
<protein>
    <submittedName>
        <fullName evidence="3">Transporter substrate-binding domain-containing protein</fullName>
    </submittedName>
</protein>
<dbReference type="KEGG" id="lnn:F0161_03070"/>
<dbReference type="PANTHER" id="PTHR35936">
    <property type="entry name" value="MEMBRANE-BOUND LYTIC MUREIN TRANSGLYCOSYLASE F"/>
    <property type="match status" value="1"/>
</dbReference>
<dbReference type="Pfam" id="PF00497">
    <property type="entry name" value="SBP_bac_3"/>
    <property type="match status" value="1"/>
</dbReference>
<dbReference type="PROSITE" id="PS51257">
    <property type="entry name" value="PROKAR_LIPOPROTEIN"/>
    <property type="match status" value="1"/>
</dbReference>
<evidence type="ECO:0000259" key="2">
    <source>
        <dbReference type="SMART" id="SM00062"/>
    </source>
</evidence>
<gene>
    <name evidence="3" type="ORF">F0161_03070</name>
</gene>
<feature type="domain" description="Solute-binding protein family 3/N-terminal" evidence="2">
    <location>
        <begin position="44"/>
        <end position="271"/>
    </location>
</feature>
<keyword evidence="1" id="KW-0732">Signal</keyword>
<keyword evidence="4" id="KW-1185">Reference proteome</keyword>
<proteinExistence type="predicted"/>
<dbReference type="Proteomes" id="UP000325295">
    <property type="component" value="Chromosome"/>
</dbReference>
<dbReference type="EMBL" id="CP043939">
    <property type="protein sequence ID" value="QER68340.1"/>
    <property type="molecule type" value="Genomic_DNA"/>
</dbReference>
<dbReference type="SUPFAM" id="SSF53850">
    <property type="entry name" value="Periplasmic binding protein-like II"/>
    <property type="match status" value="1"/>
</dbReference>
<name>A0A5P1X358_9LACO</name>
<reference evidence="3 4" key="1">
    <citation type="submission" date="2019-09" db="EMBL/GenBank/DDBJ databases">
        <title>Complete Genome Sequence of Lactobacillus nenjiangensis SH-Y15, isolated from sauerkraut.</title>
        <authorList>
            <person name="Yang H."/>
        </authorList>
    </citation>
    <scope>NUCLEOTIDE SEQUENCE [LARGE SCALE GENOMIC DNA]</scope>
    <source>
        <strain evidence="3 4">SH-Y15</strain>
    </source>
</reference>
<organism evidence="3 4">
    <name type="scientific">Paucilactobacillus nenjiangensis</name>
    <dbReference type="NCBI Taxonomy" id="1296540"/>
    <lineage>
        <taxon>Bacteria</taxon>
        <taxon>Bacillati</taxon>
        <taxon>Bacillota</taxon>
        <taxon>Bacilli</taxon>
        <taxon>Lactobacillales</taxon>
        <taxon>Lactobacillaceae</taxon>
        <taxon>Paucilactobacillus</taxon>
    </lineage>
</organism>
<dbReference type="SMART" id="SM00062">
    <property type="entry name" value="PBPb"/>
    <property type="match status" value="1"/>
</dbReference>
<dbReference type="AlphaFoldDB" id="A0A5P1X358"/>